<protein>
    <submittedName>
        <fullName evidence="1">Uncharacterized protein</fullName>
    </submittedName>
</protein>
<reference evidence="1" key="1">
    <citation type="journal article" date="2004" name="Nat. Biotechnol.">
        <title>Complete genome sequence of the metabolically versatile photosynthetic bacterium Rhodopseudomonas palustris.</title>
        <authorList>
            <person name="Larimer F.W."/>
            <person name="Chain P."/>
            <person name="Hauser L."/>
            <person name="Lamerdin J."/>
            <person name="Malfatti S."/>
            <person name="Do L."/>
            <person name="Land M.L."/>
            <person name="Pelletier D.A."/>
            <person name="Beatty J.T."/>
            <person name="Lang A.S."/>
            <person name="Tabita F.R."/>
            <person name="Gibson J.L."/>
            <person name="Hanson T.E."/>
            <person name="Bobst C."/>
            <person name="Torres J.L."/>
            <person name="Peres C."/>
            <person name="Harrison F.H."/>
            <person name="Gibson J."/>
            <person name="Harwood C.S."/>
        </authorList>
    </citation>
    <scope>NUCLEOTIDE SEQUENCE [LARGE SCALE GENOMIC DNA]</scope>
    <source>
        <strain evidence="1">CGA009</strain>
    </source>
</reference>
<accession>Q6N1Q5</accession>
<sequence>MRSNCAGVMRRQITCGRSPRGVTLTQGTNRMNAIPSEKIETTETDENLAAVSEVEAGIRDFVRNDIAYLRRPSATTATTDTAAAPASSLGLEGTAEAAVNNVNSLIQRVAGTSLGEIENLIGELETLRDLLHAEGQRVQREISSYAQLSQAAMKSTRMIAENVAQWKRAADTLRHG</sequence>
<dbReference type="EMBL" id="BX572607">
    <property type="protein sequence ID" value="CAE29790.1"/>
    <property type="molecule type" value="Genomic_DNA"/>
</dbReference>
<proteinExistence type="predicted"/>
<organism evidence="1">
    <name type="scientific">Rhodopseudomonas palustris (strain ATCC BAA-98 / CGA009)</name>
    <dbReference type="NCBI Taxonomy" id="258594"/>
    <lineage>
        <taxon>Bacteria</taxon>
        <taxon>Pseudomonadati</taxon>
        <taxon>Pseudomonadota</taxon>
        <taxon>Alphaproteobacteria</taxon>
        <taxon>Hyphomicrobiales</taxon>
        <taxon>Nitrobacteraceae</taxon>
        <taxon>Rhodopseudomonas</taxon>
    </lineage>
</organism>
<gene>
    <name evidence="1" type="ordered locus">RPA4349</name>
</gene>
<dbReference type="AlphaFoldDB" id="Q6N1Q5"/>
<evidence type="ECO:0000313" key="1">
    <source>
        <dbReference type="EMBL" id="CAE29790.1"/>
    </source>
</evidence>
<dbReference type="HOGENOM" id="CLU_1804703_0_0_5"/>
<dbReference type="eggNOG" id="ENOG50344KB">
    <property type="taxonomic scope" value="Bacteria"/>
</dbReference>
<name>Q6N1Q5_RHOPA</name>